<accession>A0A9P8WB66</accession>
<dbReference type="AlphaFoldDB" id="A0A9P8WB66"/>
<evidence type="ECO:0000256" key="4">
    <source>
        <dbReference type="ARBA" id="ARBA00022692"/>
    </source>
</evidence>
<dbReference type="NCBIfam" id="TIGR00879">
    <property type="entry name" value="SP"/>
    <property type="match status" value="1"/>
</dbReference>
<dbReference type="Gene3D" id="1.20.1250.20">
    <property type="entry name" value="MFS general substrate transporter like domains"/>
    <property type="match status" value="1"/>
</dbReference>
<evidence type="ECO:0000259" key="9">
    <source>
        <dbReference type="PROSITE" id="PS50850"/>
    </source>
</evidence>
<dbReference type="InterPro" id="IPR005829">
    <property type="entry name" value="Sugar_transporter_CS"/>
</dbReference>
<evidence type="ECO:0000256" key="1">
    <source>
        <dbReference type="ARBA" id="ARBA00004141"/>
    </source>
</evidence>
<sequence>MTVALNPLAALPGDNTPWYKKSHLLKLNYMVLSLVLFCELTIRPNIRPFPPQSPTTLPNPPNHSQLFLTIVLLAASANGYDGSIMGGALALPIWNKFMNEPAGVTLGWITAIYWLGNGVAFPLAAWVSNRYGRRPGIYVGYLFLILGVGMQGAAQNEKTFTVSRLFLGIASAWLGNGPPLLINEIAHPSHRSIANALFMCGWYVGGTLCGWVTFGCRNIPSSWCWRVPVVLQIALPLIALPGFLMCPESPRWLISVGRNEEAREILAKYHAGGDHEDPLVVYQMREIETTITAEKEATASASYLDMVKTPGNRHRLFISVSLGIFGQWAGNGVVSYYLPLVLDSVGVKSVTDQTLISACLNVWNLIWAVAAAFSVDKLGRRMLFLASAIIMLISFVIVTGLSATFAKTASSSVGLAVIPFLFTFFMGYDIALTPMMTAYPCEIWQFSLRSRGITVTWVSTVAAIFFNTFVNSIALDAIHWKYYIVFIVVLAVMLVTVYFTYPETRGYTLEQIAVVFDGEDSAAAVVAHEKMEEIGAEHDGETAHKV</sequence>
<keyword evidence="3 7" id="KW-0813">Transport</keyword>
<keyword evidence="6 8" id="KW-0472">Membrane</keyword>
<name>A0A9P8WB66_9HYPO</name>
<keyword evidence="10" id="KW-0762">Sugar transport</keyword>
<dbReference type="SUPFAM" id="SSF103473">
    <property type="entry name" value="MFS general substrate transporter"/>
    <property type="match status" value="1"/>
</dbReference>
<dbReference type="EMBL" id="JAGPYM010000005">
    <property type="protein sequence ID" value="KAH6894610.1"/>
    <property type="molecule type" value="Genomic_DNA"/>
</dbReference>
<dbReference type="FunFam" id="1.20.1250.20:FF:000134">
    <property type="entry name" value="MFS sugar transporter protein"/>
    <property type="match status" value="1"/>
</dbReference>
<dbReference type="PROSITE" id="PS50850">
    <property type="entry name" value="MFS"/>
    <property type="match status" value="1"/>
</dbReference>
<gene>
    <name evidence="10" type="ORF">B0T10DRAFT_456836</name>
</gene>
<evidence type="ECO:0000313" key="11">
    <source>
        <dbReference type="Proteomes" id="UP000777438"/>
    </source>
</evidence>
<feature type="transmembrane region" description="Helical" evidence="8">
    <location>
        <begin position="66"/>
        <end position="94"/>
    </location>
</feature>
<dbReference type="InterPro" id="IPR050360">
    <property type="entry name" value="MFS_Sugar_Transporters"/>
</dbReference>
<dbReference type="Proteomes" id="UP000777438">
    <property type="component" value="Unassembled WGS sequence"/>
</dbReference>
<evidence type="ECO:0000256" key="5">
    <source>
        <dbReference type="ARBA" id="ARBA00022989"/>
    </source>
</evidence>
<feature type="transmembrane region" description="Helical" evidence="8">
    <location>
        <begin position="160"/>
        <end position="181"/>
    </location>
</feature>
<feature type="transmembrane region" description="Helical" evidence="8">
    <location>
        <begin position="316"/>
        <end position="338"/>
    </location>
</feature>
<dbReference type="Pfam" id="PF00083">
    <property type="entry name" value="Sugar_tr"/>
    <property type="match status" value="1"/>
</dbReference>
<dbReference type="GO" id="GO:0016020">
    <property type="term" value="C:membrane"/>
    <property type="evidence" value="ECO:0007669"/>
    <property type="project" value="UniProtKB-SubCell"/>
</dbReference>
<evidence type="ECO:0000256" key="3">
    <source>
        <dbReference type="ARBA" id="ARBA00022448"/>
    </source>
</evidence>
<dbReference type="GO" id="GO:0005351">
    <property type="term" value="F:carbohydrate:proton symporter activity"/>
    <property type="evidence" value="ECO:0007669"/>
    <property type="project" value="TreeGrafter"/>
</dbReference>
<comment type="similarity">
    <text evidence="2 7">Belongs to the major facilitator superfamily. Sugar transporter (TC 2.A.1.1) family.</text>
</comment>
<dbReference type="InterPro" id="IPR003663">
    <property type="entry name" value="Sugar/inositol_transpt"/>
</dbReference>
<keyword evidence="4 8" id="KW-0812">Transmembrane</keyword>
<feature type="transmembrane region" description="Helical" evidence="8">
    <location>
        <begin position="137"/>
        <end position="154"/>
    </location>
</feature>
<feature type="transmembrane region" description="Helical" evidence="8">
    <location>
        <begin position="106"/>
        <end position="125"/>
    </location>
</feature>
<feature type="transmembrane region" description="Helical" evidence="8">
    <location>
        <begin position="382"/>
        <end position="406"/>
    </location>
</feature>
<feature type="transmembrane region" description="Helical" evidence="8">
    <location>
        <begin position="354"/>
        <end position="375"/>
    </location>
</feature>
<feature type="transmembrane region" description="Helical" evidence="8">
    <location>
        <begin position="453"/>
        <end position="474"/>
    </location>
</feature>
<reference evidence="10 11" key="1">
    <citation type="journal article" date="2021" name="Nat. Commun.">
        <title>Genetic determinants of endophytism in the Arabidopsis root mycobiome.</title>
        <authorList>
            <person name="Mesny F."/>
            <person name="Miyauchi S."/>
            <person name="Thiergart T."/>
            <person name="Pickel B."/>
            <person name="Atanasova L."/>
            <person name="Karlsson M."/>
            <person name="Huettel B."/>
            <person name="Barry K.W."/>
            <person name="Haridas S."/>
            <person name="Chen C."/>
            <person name="Bauer D."/>
            <person name="Andreopoulos W."/>
            <person name="Pangilinan J."/>
            <person name="LaButti K."/>
            <person name="Riley R."/>
            <person name="Lipzen A."/>
            <person name="Clum A."/>
            <person name="Drula E."/>
            <person name="Henrissat B."/>
            <person name="Kohler A."/>
            <person name="Grigoriev I.V."/>
            <person name="Martin F.M."/>
            <person name="Hacquard S."/>
        </authorList>
    </citation>
    <scope>NUCLEOTIDE SEQUENCE [LARGE SCALE GENOMIC DNA]</scope>
    <source>
        <strain evidence="10 11">MPI-CAGE-CH-0241</strain>
    </source>
</reference>
<feature type="transmembrane region" description="Helical" evidence="8">
    <location>
        <begin position="225"/>
        <end position="246"/>
    </location>
</feature>
<comment type="subcellular location">
    <subcellularLocation>
        <location evidence="1">Membrane</location>
        <topology evidence="1">Multi-pass membrane protein</topology>
    </subcellularLocation>
</comment>
<dbReference type="PROSITE" id="PS00216">
    <property type="entry name" value="SUGAR_TRANSPORT_1"/>
    <property type="match status" value="1"/>
</dbReference>
<dbReference type="PANTHER" id="PTHR48022">
    <property type="entry name" value="PLASTIDIC GLUCOSE TRANSPORTER 4"/>
    <property type="match status" value="1"/>
</dbReference>
<dbReference type="InterPro" id="IPR005828">
    <property type="entry name" value="MFS_sugar_transport-like"/>
</dbReference>
<keyword evidence="11" id="KW-1185">Reference proteome</keyword>
<evidence type="ECO:0000256" key="6">
    <source>
        <dbReference type="ARBA" id="ARBA00023136"/>
    </source>
</evidence>
<dbReference type="PANTHER" id="PTHR48022:SF3">
    <property type="entry name" value="HEXOSE TRANSPORTER PROTEIN (AFU_ORTHOLOGUE AFUA_8G04480)-RELATED"/>
    <property type="match status" value="1"/>
</dbReference>
<organism evidence="10 11">
    <name type="scientific">Thelonectria olida</name>
    <dbReference type="NCBI Taxonomy" id="1576542"/>
    <lineage>
        <taxon>Eukaryota</taxon>
        <taxon>Fungi</taxon>
        <taxon>Dikarya</taxon>
        <taxon>Ascomycota</taxon>
        <taxon>Pezizomycotina</taxon>
        <taxon>Sordariomycetes</taxon>
        <taxon>Hypocreomycetidae</taxon>
        <taxon>Hypocreales</taxon>
        <taxon>Nectriaceae</taxon>
        <taxon>Thelonectria</taxon>
    </lineage>
</organism>
<evidence type="ECO:0000256" key="2">
    <source>
        <dbReference type="ARBA" id="ARBA00010992"/>
    </source>
</evidence>
<feature type="transmembrane region" description="Helical" evidence="8">
    <location>
        <begin position="193"/>
        <end position="213"/>
    </location>
</feature>
<dbReference type="InterPro" id="IPR020846">
    <property type="entry name" value="MFS_dom"/>
</dbReference>
<evidence type="ECO:0000256" key="7">
    <source>
        <dbReference type="RuleBase" id="RU003346"/>
    </source>
</evidence>
<evidence type="ECO:0000313" key="10">
    <source>
        <dbReference type="EMBL" id="KAH6894610.1"/>
    </source>
</evidence>
<proteinExistence type="inferred from homology"/>
<feature type="transmembrane region" description="Helical" evidence="8">
    <location>
        <begin position="412"/>
        <end position="432"/>
    </location>
</feature>
<evidence type="ECO:0000256" key="8">
    <source>
        <dbReference type="SAM" id="Phobius"/>
    </source>
</evidence>
<dbReference type="InterPro" id="IPR036259">
    <property type="entry name" value="MFS_trans_sf"/>
</dbReference>
<feature type="transmembrane region" description="Helical" evidence="8">
    <location>
        <begin position="480"/>
        <end position="501"/>
    </location>
</feature>
<comment type="caution">
    <text evidence="10">The sequence shown here is derived from an EMBL/GenBank/DDBJ whole genome shotgun (WGS) entry which is preliminary data.</text>
</comment>
<dbReference type="OrthoDB" id="6133115at2759"/>
<feature type="domain" description="Major facilitator superfamily (MFS) profile" evidence="9">
    <location>
        <begin position="67"/>
        <end position="505"/>
    </location>
</feature>
<keyword evidence="5 8" id="KW-1133">Transmembrane helix</keyword>
<protein>
    <submittedName>
        <fullName evidence="10">Sugar transporter</fullName>
    </submittedName>
</protein>